<dbReference type="Proteomes" id="UP001197247">
    <property type="component" value="Unassembled WGS sequence"/>
</dbReference>
<sequence length="191" mass="20445">MRARRLGSGLLSTGRLVSMAVLAVAAGLMVWAAVPLAFGWSAHAVVTGSMVPQVQIGDVLVSDRVDPATLKVGMVVLFEDPTQPDRVLSHRIRAIDDDGSLTTQGDANPSADPAKVPVENVIGVARLRIPWVGYPAVWFGSGRYLLVLVTLAGLVLASTLAIWPHDGDRPPAPTADEPWPWLVPLRDRARH</sequence>
<dbReference type="CDD" id="cd06530">
    <property type="entry name" value="S26_SPase_I"/>
    <property type="match status" value="1"/>
</dbReference>
<protein>
    <recommendedName>
        <fullName evidence="5">Signal peptidase I</fullName>
        <ecNumber evidence="5">3.4.21.89</ecNumber>
    </recommendedName>
</protein>
<reference evidence="7 8" key="1">
    <citation type="submission" date="2021-05" db="EMBL/GenBank/DDBJ databases">
        <title>Kineosporia and Streptomyces sp. nov. two new marine actinobacteria isolated from Coral.</title>
        <authorList>
            <person name="Buangrab K."/>
            <person name="Sutthacheep M."/>
            <person name="Yeemin T."/>
            <person name="Harunari E."/>
            <person name="Igarashi Y."/>
            <person name="Kanchanasin P."/>
            <person name="Tanasupawat S."/>
            <person name="Phongsopitanun W."/>
        </authorList>
    </citation>
    <scope>NUCLEOTIDE SEQUENCE [LARGE SCALE GENOMIC DNA]</scope>
    <source>
        <strain evidence="7 8">J2-2</strain>
    </source>
</reference>
<evidence type="ECO:0000313" key="8">
    <source>
        <dbReference type="Proteomes" id="UP001197247"/>
    </source>
</evidence>
<evidence type="ECO:0000256" key="2">
    <source>
        <dbReference type="ARBA" id="ARBA00022692"/>
    </source>
</evidence>
<proteinExistence type="predicted"/>
<keyword evidence="2 6" id="KW-0812">Transmembrane</keyword>
<keyword evidence="3 6" id="KW-1133">Transmembrane helix</keyword>
<comment type="subcellular location">
    <subcellularLocation>
        <location evidence="1">Membrane</location>
    </subcellularLocation>
</comment>
<comment type="caution">
    <text evidence="7">The sequence shown here is derived from an EMBL/GenBank/DDBJ whole genome shotgun (WGS) entry which is preliminary data.</text>
</comment>
<accession>A0ABS5TD84</accession>
<dbReference type="GO" id="GO:0009003">
    <property type="term" value="F:signal peptidase activity"/>
    <property type="evidence" value="ECO:0007669"/>
    <property type="project" value="UniProtKB-EC"/>
</dbReference>
<evidence type="ECO:0000256" key="3">
    <source>
        <dbReference type="ARBA" id="ARBA00022989"/>
    </source>
</evidence>
<dbReference type="SUPFAM" id="SSF51306">
    <property type="entry name" value="LexA/Signal peptidase"/>
    <property type="match status" value="1"/>
</dbReference>
<dbReference type="EC" id="3.4.21.89" evidence="5"/>
<evidence type="ECO:0000256" key="4">
    <source>
        <dbReference type="ARBA" id="ARBA00023136"/>
    </source>
</evidence>
<dbReference type="Gene3D" id="2.10.109.10">
    <property type="entry name" value="Umud Fragment, subunit A"/>
    <property type="match status" value="1"/>
</dbReference>
<evidence type="ECO:0000313" key="7">
    <source>
        <dbReference type="EMBL" id="MBT0768803.1"/>
    </source>
</evidence>
<evidence type="ECO:0000256" key="6">
    <source>
        <dbReference type="SAM" id="Phobius"/>
    </source>
</evidence>
<organism evidence="7 8">
    <name type="scientific">Kineosporia corallincola</name>
    <dbReference type="NCBI Taxonomy" id="2835133"/>
    <lineage>
        <taxon>Bacteria</taxon>
        <taxon>Bacillati</taxon>
        <taxon>Actinomycetota</taxon>
        <taxon>Actinomycetes</taxon>
        <taxon>Kineosporiales</taxon>
        <taxon>Kineosporiaceae</taxon>
        <taxon>Kineosporia</taxon>
    </lineage>
</organism>
<keyword evidence="8" id="KW-1185">Reference proteome</keyword>
<keyword evidence="7" id="KW-0378">Hydrolase</keyword>
<name>A0ABS5TD84_9ACTN</name>
<dbReference type="NCBIfam" id="TIGR02228">
    <property type="entry name" value="sigpep_I_arch"/>
    <property type="match status" value="1"/>
</dbReference>
<keyword evidence="4 6" id="KW-0472">Membrane</keyword>
<dbReference type="InterPro" id="IPR019533">
    <property type="entry name" value="Peptidase_S26"/>
</dbReference>
<dbReference type="InterPro" id="IPR001733">
    <property type="entry name" value="Peptidase_S26B"/>
</dbReference>
<dbReference type="RefSeq" id="WP_214155109.1">
    <property type="nucleotide sequence ID" value="NZ_JAHBAY010000003.1"/>
</dbReference>
<gene>
    <name evidence="7" type="ORF">KIH74_07690</name>
</gene>
<feature type="transmembrane region" description="Helical" evidence="6">
    <location>
        <begin position="20"/>
        <end position="40"/>
    </location>
</feature>
<dbReference type="EMBL" id="JAHBAY010000003">
    <property type="protein sequence ID" value="MBT0768803.1"/>
    <property type="molecule type" value="Genomic_DNA"/>
</dbReference>
<evidence type="ECO:0000256" key="5">
    <source>
        <dbReference type="NCBIfam" id="TIGR02228"/>
    </source>
</evidence>
<feature type="transmembrane region" description="Helical" evidence="6">
    <location>
        <begin position="144"/>
        <end position="163"/>
    </location>
</feature>
<dbReference type="InterPro" id="IPR036286">
    <property type="entry name" value="LexA/Signal_pep-like_sf"/>
</dbReference>
<evidence type="ECO:0000256" key="1">
    <source>
        <dbReference type="ARBA" id="ARBA00004370"/>
    </source>
</evidence>